<sequence length="1281" mass="145882">MERSTSSGQLSISGLSSTSSLTSHDDIVEKWFEIDDTVSIDVPKQSLEEILSDTIVDFDDDTDILLKDVETLSVDTQVASISYSLDSPLSVKPLDSISYQLKAHFNRVGGKTNCIAVSSNSIAVGTTRGHILIFNSTHQRLESSLFKEVCPISSLDFNKDGTKLVIAYAAGKIIVMNVFSGKVMSENSEIVQLGRGILQVIAIGRGHRILVVDSGGSVYIYEPPTRFRSERVKCIFSGARGECIMYQHLKVVYAVLIADERIIGLVSLTKMYLITFPECRLIFVSPCVGPANMPPLIDWQYLDCKNGDNNKGLCPVVSLARGKTISFYRLQSTNVYFVKQFRKLNVDFNIINMKWIDPYHLTAISADEHLHLVDVSVGKLAEEDLSSLELVYGAAEFKGLSVGGNVSAALQYMAEFVCYQAMARYGSFGVLLGQYTVYSISILDQIKQLETFTERGDITAAVAYAVDLFTEKIQNKKRGIKHYITTQFLSLIGQLLTHTTSLESGNIAKLLEHYKAILEKDALSKAQFMEVIDEVVNEGHFEDPPPSLVKDYFEYLIFEGHLSQFESAVIHIPPDKQDLDFVIKECKKNKLFDGLIHISYVALNEYTFPFEVMLDNVKSFGSSEVLSDCQVEQSNKLFLYLQCCLTGQGYPSECVPAEIAEHLPFNIYRCLITRYDRNSNSETYPHIRLLLNLDGKQFFDVLFTSSDSPLFTSEYDLTVFVMSCSDRMHKLLDIIYEVLVSNNNCQLKAYFIVFITHLIHKNAISVPLHIIKALIDSVLSEESSIQQSVPEAESSIIDLMRNIYGLDEDYILHLAKKGSYLQICSFIYFSRRQFKELIECYLNDKFYTKNVFYQIRTLLEKVTGTELESFNKYLLTIIMRLSRIDSRLTAEVIVDFFLDWLRTTDEDDDGFAQLVYDCFLIRRLKGWRDLTGKLKTDDILFSRAVQYFISEEECMERDIQLVDFIRYWLPIGSSSDRTLNLVVKHHFPLSCAVLFEARKLYNDAFEVLFTELQNTCGAELRNEGYLFYYLLILAFPFYVKTFFYLFCILQHVIFVYYLCLVTNCAHETVDLNRTISRRDIDASEQIIKEILRLAISHRTESTEGEWLLKVLFTVLPSFQLQLKSALEEKFHLNLLISCIIESGSCSTESLVTSLFGHPLFCDASYQKFRPFIDSIFASCRYEANLLELTLKSVEEENLDKLLLLLKRKTQRTAGLITCGHIMHLQCEAGGLERRRCPCEDSLFQIDNPIESLSEVEQRPLTPRHTSLFDSEKLKLCLGPVP</sequence>
<keyword evidence="3" id="KW-0472">Membrane</keyword>
<dbReference type="WBParaSite" id="SMUV_0000288101-mRNA-1">
    <property type="protein sequence ID" value="SMUV_0000288101-mRNA-1"/>
    <property type="gene ID" value="SMUV_0000288101"/>
</dbReference>
<evidence type="ECO:0000313" key="5">
    <source>
        <dbReference type="Proteomes" id="UP000046393"/>
    </source>
</evidence>
<keyword evidence="5" id="KW-1185">Reference proteome</keyword>
<reference evidence="6" key="1">
    <citation type="submission" date="2016-04" db="UniProtKB">
        <authorList>
            <consortium name="WormBaseParasite"/>
        </authorList>
    </citation>
    <scope>IDENTIFICATION</scope>
</reference>
<dbReference type="SUPFAM" id="SSF50978">
    <property type="entry name" value="WD40 repeat-like"/>
    <property type="match status" value="1"/>
</dbReference>
<organism evidence="5 6">
    <name type="scientific">Syphacia muris</name>
    <dbReference type="NCBI Taxonomy" id="451379"/>
    <lineage>
        <taxon>Eukaryota</taxon>
        <taxon>Metazoa</taxon>
        <taxon>Ecdysozoa</taxon>
        <taxon>Nematoda</taxon>
        <taxon>Chromadorea</taxon>
        <taxon>Rhabditida</taxon>
        <taxon>Spirurina</taxon>
        <taxon>Oxyuridomorpha</taxon>
        <taxon>Oxyuroidea</taxon>
        <taxon>Oxyuridae</taxon>
        <taxon>Syphacia</taxon>
    </lineage>
</organism>
<dbReference type="Proteomes" id="UP000046393">
    <property type="component" value="Unplaced"/>
</dbReference>
<dbReference type="STRING" id="451379.A0A158R4B0"/>
<feature type="transmembrane region" description="Helical" evidence="3">
    <location>
        <begin position="1026"/>
        <end position="1047"/>
    </location>
</feature>
<dbReference type="Pfam" id="PF23410">
    <property type="entry name" value="Beta-prop_VPS8"/>
    <property type="match status" value="1"/>
</dbReference>
<dbReference type="GO" id="GO:0006623">
    <property type="term" value="P:protein targeting to vacuole"/>
    <property type="evidence" value="ECO:0007669"/>
    <property type="project" value="InterPro"/>
</dbReference>
<proteinExistence type="inferred from homology"/>
<protein>
    <submittedName>
        <fullName evidence="6">Vps8 domain-containing protein</fullName>
    </submittedName>
</protein>
<dbReference type="GO" id="GO:0005770">
    <property type="term" value="C:late endosome"/>
    <property type="evidence" value="ECO:0007669"/>
    <property type="project" value="TreeGrafter"/>
</dbReference>
<dbReference type="InterPro" id="IPR045111">
    <property type="entry name" value="Vps41/Vps8"/>
</dbReference>
<dbReference type="InterPro" id="IPR036322">
    <property type="entry name" value="WD40_repeat_dom_sf"/>
</dbReference>
<keyword evidence="3" id="KW-1133">Transmembrane helix</keyword>
<accession>A0A158R4B0</accession>
<dbReference type="InterPro" id="IPR025941">
    <property type="entry name" value="Vps8_central_dom"/>
</dbReference>
<dbReference type="Gene3D" id="2.130.10.10">
    <property type="entry name" value="YVTN repeat-like/Quinoprotein amine dehydrogenase"/>
    <property type="match status" value="1"/>
</dbReference>
<evidence type="ECO:0000259" key="4">
    <source>
        <dbReference type="Pfam" id="PF12816"/>
    </source>
</evidence>
<feature type="region of interest" description="Disordered" evidence="2">
    <location>
        <begin position="1"/>
        <end position="20"/>
    </location>
</feature>
<dbReference type="Pfam" id="PF12816">
    <property type="entry name" value="TPR_Vps8"/>
    <property type="match status" value="1"/>
</dbReference>
<dbReference type="PANTHER" id="PTHR12616:SF8">
    <property type="entry name" value="VACUOLAR PROTEIN SORTING-ASSOCIATED PROTEIN 8 HOMOLOG"/>
    <property type="match status" value="1"/>
</dbReference>
<evidence type="ECO:0000256" key="1">
    <source>
        <dbReference type="ARBA" id="ARBA00009422"/>
    </source>
</evidence>
<evidence type="ECO:0000256" key="3">
    <source>
        <dbReference type="SAM" id="Phobius"/>
    </source>
</evidence>
<name>A0A158R4B0_9BILA</name>
<feature type="domain" description="Vacuolar protein sorting-associated protein 8 central" evidence="4">
    <location>
        <begin position="528"/>
        <end position="702"/>
    </location>
</feature>
<evidence type="ECO:0000256" key="2">
    <source>
        <dbReference type="SAM" id="MobiDB-lite"/>
    </source>
</evidence>
<dbReference type="GO" id="GO:0030897">
    <property type="term" value="C:HOPS complex"/>
    <property type="evidence" value="ECO:0007669"/>
    <property type="project" value="TreeGrafter"/>
</dbReference>
<keyword evidence="3" id="KW-0812">Transmembrane</keyword>
<dbReference type="InterPro" id="IPR015943">
    <property type="entry name" value="WD40/YVTN_repeat-like_dom_sf"/>
</dbReference>
<dbReference type="PANTHER" id="PTHR12616">
    <property type="entry name" value="VACUOLAR PROTEIN SORTING VPS41"/>
    <property type="match status" value="1"/>
</dbReference>
<comment type="similarity">
    <text evidence="1">Belongs to the VPS8 family.</text>
</comment>
<dbReference type="GO" id="GO:0034058">
    <property type="term" value="P:endosomal vesicle fusion"/>
    <property type="evidence" value="ECO:0007669"/>
    <property type="project" value="TreeGrafter"/>
</dbReference>
<evidence type="ECO:0000313" key="6">
    <source>
        <dbReference type="WBParaSite" id="SMUV_0000288101-mRNA-1"/>
    </source>
</evidence>